<dbReference type="SUPFAM" id="SSF46689">
    <property type="entry name" value="Homeodomain-like"/>
    <property type="match status" value="1"/>
</dbReference>
<dbReference type="SMART" id="SM00717">
    <property type="entry name" value="SANT"/>
    <property type="match status" value="2"/>
</dbReference>
<reference evidence="10" key="1">
    <citation type="journal article" date="2017" name="Nat. Commun.">
        <title>The asparagus genome sheds light on the origin and evolution of a young Y chromosome.</title>
        <authorList>
            <person name="Harkess A."/>
            <person name="Zhou J."/>
            <person name="Xu C."/>
            <person name="Bowers J.E."/>
            <person name="Van der Hulst R."/>
            <person name="Ayyampalayam S."/>
            <person name="Mercati F."/>
            <person name="Riccardi P."/>
            <person name="McKain M.R."/>
            <person name="Kakrana A."/>
            <person name="Tang H."/>
            <person name="Ray J."/>
            <person name="Groenendijk J."/>
            <person name="Arikit S."/>
            <person name="Mathioni S.M."/>
            <person name="Nakano M."/>
            <person name="Shan H."/>
            <person name="Telgmann-Rauber A."/>
            <person name="Kanno A."/>
            <person name="Yue Z."/>
            <person name="Chen H."/>
            <person name="Li W."/>
            <person name="Chen Y."/>
            <person name="Xu X."/>
            <person name="Zhang Y."/>
            <person name="Luo S."/>
            <person name="Chen H."/>
            <person name="Gao J."/>
            <person name="Mao Z."/>
            <person name="Pires J.C."/>
            <person name="Luo M."/>
            <person name="Kudrna D."/>
            <person name="Wing R.A."/>
            <person name="Meyers B.C."/>
            <person name="Yi K."/>
            <person name="Kong H."/>
            <person name="Lavrijsen P."/>
            <person name="Sunseri F."/>
            <person name="Falavigna A."/>
            <person name="Ye Y."/>
            <person name="Leebens-Mack J.H."/>
            <person name="Chen G."/>
        </authorList>
    </citation>
    <scope>NUCLEOTIDE SEQUENCE [LARGE SCALE GENOMIC DNA]</scope>
    <source>
        <strain evidence="10">cv. DH0086</strain>
    </source>
</reference>
<dbReference type="CDD" id="cd00167">
    <property type="entry name" value="SANT"/>
    <property type="match status" value="2"/>
</dbReference>
<feature type="domain" description="HTH myb-type" evidence="8">
    <location>
        <begin position="9"/>
        <end position="61"/>
    </location>
</feature>
<evidence type="ECO:0000256" key="1">
    <source>
        <dbReference type="ARBA" id="ARBA00004123"/>
    </source>
</evidence>
<comment type="subcellular location">
    <subcellularLocation>
        <location evidence="1">Nucleus</location>
    </subcellularLocation>
</comment>
<evidence type="ECO:0000259" key="7">
    <source>
        <dbReference type="PROSITE" id="PS50090"/>
    </source>
</evidence>
<sequence length="422" mass="47334">MGRAPCCEKVGLKKGRWTSEEDEILSKYIASHGEGSWRSLPKNAGLLRCGKSCRLRWINYLRADLKRGNITQEEEETIVKLHASLGNRWSVIAGHLPGRTDNEIKNYWNSHLSRKITIFDSCMHLKDVSCRLYELVMVMAERGDSRASFRAPLFHNGGQGLKPREETRELRFERPFSTMAAKGSSQVPRRIVPVPCEALKNSYISSFTKRIPTAVQLVKLYSTTDTQNSLEFPRDEIDVVSVLKASLPNTVEADDEFDELGPSVSGGSDSNSVLAKNPKSVRAKKKALAARCITVKNSQLLIRNLHNSSDYISRISIRIANISKKMTEVAIHSICMSYGDVIALARSKEGAIDVMFRVLGCSCFTAHSEVVRASKSKEKVSDICNDVLPNLRRKYLIYAKIIVRNNILGNDMGNCSNYFMHE</sequence>
<dbReference type="InterPro" id="IPR009057">
    <property type="entry name" value="Homeodomain-like_sf"/>
</dbReference>
<feature type="domain" description="Myb-like" evidence="7">
    <location>
        <begin position="9"/>
        <end position="61"/>
    </location>
</feature>
<keyword evidence="2" id="KW-0677">Repeat</keyword>
<dbReference type="GO" id="GO:0043565">
    <property type="term" value="F:sequence-specific DNA binding"/>
    <property type="evidence" value="ECO:0007669"/>
    <property type="project" value="UniProtKB-ARBA"/>
</dbReference>
<evidence type="ECO:0000256" key="2">
    <source>
        <dbReference type="ARBA" id="ARBA00022737"/>
    </source>
</evidence>
<organism evidence="9 10">
    <name type="scientific">Asparagus officinalis</name>
    <name type="common">Garden asparagus</name>
    <dbReference type="NCBI Taxonomy" id="4686"/>
    <lineage>
        <taxon>Eukaryota</taxon>
        <taxon>Viridiplantae</taxon>
        <taxon>Streptophyta</taxon>
        <taxon>Embryophyta</taxon>
        <taxon>Tracheophyta</taxon>
        <taxon>Spermatophyta</taxon>
        <taxon>Magnoliopsida</taxon>
        <taxon>Liliopsida</taxon>
        <taxon>Asparagales</taxon>
        <taxon>Asparagaceae</taxon>
        <taxon>Asparagoideae</taxon>
        <taxon>Asparagus</taxon>
    </lineage>
</organism>
<dbReference type="PROSITE" id="PS50090">
    <property type="entry name" value="MYB_LIKE"/>
    <property type="match status" value="2"/>
</dbReference>
<dbReference type="Pfam" id="PF00249">
    <property type="entry name" value="Myb_DNA-binding"/>
    <property type="match status" value="2"/>
</dbReference>
<dbReference type="EMBL" id="CM007382">
    <property type="protein sequence ID" value="ONK78721.1"/>
    <property type="molecule type" value="Genomic_DNA"/>
</dbReference>
<dbReference type="PROSITE" id="PS51294">
    <property type="entry name" value="HTH_MYB"/>
    <property type="match status" value="2"/>
</dbReference>
<proteinExistence type="predicted"/>
<dbReference type="Gramene" id="ONK78721">
    <property type="protein sequence ID" value="ONK78721"/>
    <property type="gene ID" value="A4U43_C02F21740"/>
</dbReference>
<dbReference type="InterPro" id="IPR015495">
    <property type="entry name" value="Myb_TF_plants"/>
</dbReference>
<dbReference type="GO" id="GO:0046148">
    <property type="term" value="P:pigment biosynthetic process"/>
    <property type="evidence" value="ECO:0007669"/>
    <property type="project" value="UniProtKB-ARBA"/>
</dbReference>
<dbReference type="GO" id="GO:0005634">
    <property type="term" value="C:nucleus"/>
    <property type="evidence" value="ECO:0007669"/>
    <property type="project" value="UniProtKB-SubCell"/>
</dbReference>
<feature type="domain" description="HTH myb-type" evidence="8">
    <location>
        <begin position="62"/>
        <end position="116"/>
    </location>
</feature>
<dbReference type="GO" id="GO:0006950">
    <property type="term" value="P:response to stress"/>
    <property type="evidence" value="ECO:0007669"/>
    <property type="project" value="UniProtKB-ARBA"/>
</dbReference>
<evidence type="ECO:0000313" key="9">
    <source>
        <dbReference type="EMBL" id="ONK78721.1"/>
    </source>
</evidence>
<keyword evidence="3" id="KW-0805">Transcription regulation</keyword>
<dbReference type="AlphaFoldDB" id="A0A5P1FPV1"/>
<dbReference type="InterPro" id="IPR001005">
    <property type="entry name" value="SANT/Myb"/>
</dbReference>
<dbReference type="PANTHER" id="PTHR47999:SF6">
    <property type="entry name" value="MYB-RELATED PROTEIN P"/>
    <property type="match status" value="1"/>
</dbReference>
<evidence type="ECO:0000256" key="4">
    <source>
        <dbReference type="ARBA" id="ARBA00023125"/>
    </source>
</evidence>
<accession>A0A5P1FPV1</accession>
<protein>
    <submittedName>
        <fullName evidence="9">Uncharacterized protein</fullName>
    </submittedName>
</protein>
<keyword evidence="5" id="KW-0804">Transcription</keyword>
<dbReference type="GO" id="GO:0045893">
    <property type="term" value="P:positive regulation of DNA-templated transcription"/>
    <property type="evidence" value="ECO:0007669"/>
    <property type="project" value="UniProtKB-ARBA"/>
</dbReference>
<evidence type="ECO:0000313" key="10">
    <source>
        <dbReference type="Proteomes" id="UP000243459"/>
    </source>
</evidence>
<evidence type="ECO:0000259" key="8">
    <source>
        <dbReference type="PROSITE" id="PS51294"/>
    </source>
</evidence>
<evidence type="ECO:0000256" key="6">
    <source>
        <dbReference type="ARBA" id="ARBA00023242"/>
    </source>
</evidence>
<dbReference type="Proteomes" id="UP000243459">
    <property type="component" value="Chromosome 2"/>
</dbReference>
<keyword evidence="4" id="KW-0238">DNA-binding</keyword>
<evidence type="ECO:0000256" key="5">
    <source>
        <dbReference type="ARBA" id="ARBA00023163"/>
    </source>
</evidence>
<dbReference type="FunFam" id="1.10.10.60:FF:000121">
    <property type="entry name" value="Myb transcription factor"/>
    <property type="match status" value="1"/>
</dbReference>
<dbReference type="InterPro" id="IPR017930">
    <property type="entry name" value="Myb_dom"/>
</dbReference>
<dbReference type="PANTHER" id="PTHR47999">
    <property type="entry name" value="TRANSCRIPTION FACTOR MYB8-RELATED-RELATED"/>
    <property type="match status" value="1"/>
</dbReference>
<dbReference type="FunFam" id="1.10.10.60:FF:000231">
    <property type="entry name" value="Myb transcription factor"/>
    <property type="match status" value="1"/>
</dbReference>
<keyword evidence="10" id="KW-1185">Reference proteome</keyword>
<evidence type="ECO:0000256" key="3">
    <source>
        <dbReference type="ARBA" id="ARBA00023015"/>
    </source>
</evidence>
<dbReference type="Gene3D" id="1.10.10.60">
    <property type="entry name" value="Homeodomain-like"/>
    <property type="match status" value="2"/>
</dbReference>
<feature type="domain" description="Myb-like" evidence="7">
    <location>
        <begin position="62"/>
        <end position="112"/>
    </location>
</feature>
<name>A0A5P1FPV1_ASPOF</name>
<keyword evidence="6" id="KW-0539">Nucleus</keyword>
<gene>
    <name evidence="9" type="ORF">A4U43_C02F21740</name>
</gene>